<accession>A0A8X6TUX4</accession>
<comment type="subcellular location">
    <subcellularLocation>
        <location evidence="1">Cytoplasmic vesicle</location>
        <location evidence="1">Secretory vesicle</location>
        <location evidence="1">Acrosome</location>
    </subcellularLocation>
</comment>
<evidence type="ECO:0000256" key="5">
    <source>
        <dbReference type="ARBA" id="ARBA00045851"/>
    </source>
</evidence>
<gene>
    <name evidence="6" type="ORF">NPIL_221811</name>
</gene>
<dbReference type="SMART" id="SM00698">
    <property type="entry name" value="MORN"/>
    <property type="match status" value="6"/>
</dbReference>
<dbReference type="Pfam" id="PF02493">
    <property type="entry name" value="MORN"/>
    <property type="match status" value="6"/>
</dbReference>
<evidence type="ECO:0000313" key="7">
    <source>
        <dbReference type="Proteomes" id="UP000887013"/>
    </source>
</evidence>
<evidence type="ECO:0000313" key="6">
    <source>
        <dbReference type="EMBL" id="GFT48858.1"/>
    </source>
</evidence>
<comment type="caution">
    <text evidence="6">The sequence shown here is derived from an EMBL/GenBank/DDBJ whole genome shotgun (WGS) entry which is preliminary data.</text>
</comment>
<evidence type="ECO:0000256" key="4">
    <source>
        <dbReference type="ARBA" id="ARBA00039854"/>
    </source>
</evidence>
<dbReference type="EMBL" id="BMAW01016398">
    <property type="protein sequence ID" value="GFT48858.1"/>
    <property type="molecule type" value="Genomic_DNA"/>
</dbReference>
<organism evidence="6 7">
    <name type="scientific">Nephila pilipes</name>
    <name type="common">Giant wood spider</name>
    <name type="synonym">Nephila maculata</name>
    <dbReference type="NCBI Taxonomy" id="299642"/>
    <lineage>
        <taxon>Eukaryota</taxon>
        <taxon>Metazoa</taxon>
        <taxon>Ecdysozoa</taxon>
        <taxon>Arthropoda</taxon>
        <taxon>Chelicerata</taxon>
        <taxon>Arachnida</taxon>
        <taxon>Araneae</taxon>
        <taxon>Araneomorphae</taxon>
        <taxon>Entelegynae</taxon>
        <taxon>Araneoidea</taxon>
        <taxon>Nephilidae</taxon>
        <taxon>Nephila</taxon>
    </lineage>
</organism>
<dbReference type="InterPro" id="IPR003409">
    <property type="entry name" value="MORN"/>
</dbReference>
<dbReference type="GO" id="GO:0001669">
    <property type="term" value="C:acrosomal vesicle"/>
    <property type="evidence" value="ECO:0007669"/>
    <property type="project" value="UniProtKB-SubCell"/>
</dbReference>
<dbReference type="InterPro" id="IPR052472">
    <property type="entry name" value="MORN3"/>
</dbReference>
<proteinExistence type="predicted"/>
<evidence type="ECO:0000256" key="2">
    <source>
        <dbReference type="ARBA" id="ARBA00022737"/>
    </source>
</evidence>
<dbReference type="SUPFAM" id="SSF82185">
    <property type="entry name" value="Histone H3 K4-specific methyltransferase SET7/9 N-terminal domain"/>
    <property type="match status" value="2"/>
</dbReference>
<keyword evidence="2" id="KW-0677">Repeat</keyword>
<evidence type="ECO:0000256" key="1">
    <source>
        <dbReference type="ARBA" id="ARBA00004218"/>
    </source>
</evidence>
<keyword evidence="7" id="KW-1185">Reference proteome</keyword>
<name>A0A8X6TUX4_NEPPI</name>
<dbReference type="Proteomes" id="UP000887013">
    <property type="component" value="Unassembled WGS sequence"/>
</dbReference>
<dbReference type="AlphaFoldDB" id="A0A8X6TUX4"/>
<reference evidence="6" key="1">
    <citation type="submission" date="2020-08" db="EMBL/GenBank/DDBJ databases">
        <title>Multicomponent nature underlies the extraordinary mechanical properties of spider dragline silk.</title>
        <authorList>
            <person name="Kono N."/>
            <person name="Nakamura H."/>
            <person name="Mori M."/>
            <person name="Yoshida Y."/>
            <person name="Ohtoshi R."/>
            <person name="Malay A.D."/>
            <person name="Moran D.A.P."/>
            <person name="Tomita M."/>
            <person name="Numata K."/>
            <person name="Arakawa K."/>
        </authorList>
    </citation>
    <scope>NUCLEOTIDE SEQUENCE</scope>
</reference>
<dbReference type="PANTHER" id="PTHR46511">
    <property type="entry name" value="MORN REPEAT-CONTAINING PROTEIN 3"/>
    <property type="match status" value="1"/>
</dbReference>
<evidence type="ECO:0000256" key="3">
    <source>
        <dbReference type="ARBA" id="ARBA00023329"/>
    </source>
</evidence>
<dbReference type="PANTHER" id="PTHR46511:SF1">
    <property type="entry name" value="MORN REPEAT-CONTAINING PROTEIN 3"/>
    <property type="match status" value="1"/>
</dbReference>
<dbReference type="OrthoDB" id="48314at2759"/>
<sequence>MLNVLLKKNDKPIEYDKSNFRNGIFKAIYGENGESYTGAWKNNKKHGFGCRVQKKEKISYQGFWKKDKRDGKGLLYRTNNLHEFIYNGMWKKDKKHPFSFVFLSLTQDDGIQYYDGGGRYEGGWKKNKRSGRGRMDYKDGSTYLGFWLDDGRSGFGKMWYADDSTYEGYWQNDKRHGYGILITGENNNYEGYWKNDLKHGEGRYYFYDKGVEHSGLWIKDIFCCGVYELKNPNPPTPMKNEIPVCTQRNIQDALDKEKECYKLKM</sequence>
<dbReference type="Gene3D" id="2.20.110.10">
    <property type="entry name" value="Histone H3 K4-specific methyltransferase SET7/9 N-terminal domain"/>
    <property type="match status" value="3"/>
</dbReference>
<comment type="function">
    <text evidence="5">Assembles a suppression complex (suppresome) by tethering SIRT1 and MDM2 to regulate composite modifications of p53/TP53. Confers both deacetylation-mediated functional inactivation, by SIRT1, and ubiquitination-dependent degradation, by MDM2, of p53/TP53, promoting a proliferative and cell survival behaviors. May play a role in the regulation of spermatogenesis.</text>
</comment>
<protein>
    <recommendedName>
        <fullName evidence="4">MORN repeat-containing protein 3</fullName>
    </recommendedName>
</protein>
<keyword evidence="3" id="KW-0968">Cytoplasmic vesicle</keyword>